<evidence type="ECO:0000313" key="6">
    <source>
        <dbReference type="Proteomes" id="UP000199072"/>
    </source>
</evidence>
<dbReference type="Gene3D" id="1.10.10.60">
    <property type="entry name" value="Homeodomain-like"/>
    <property type="match status" value="1"/>
</dbReference>
<evidence type="ECO:0000313" key="5">
    <source>
        <dbReference type="EMBL" id="SDE58262.1"/>
    </source>
</evidence>
<dbReference type="Pfam" id="PF12833">
    <property type="entry name" value="HTH_18"/>
    <property type="match status" value="1"/>
</dbReference>
<dbReference type="InterPro" id="IPR018060">
    <property type="entry name" value="HTH_AraC"/>
</dbReference>
<dbReference type="InterPro" id="IPR009057">
    <property type="entry name" value="Homeodomain-like_sf"/>
</dbReference>
<dbReference type="Pfam" id="PF20240">
    <property type="entry name" value="DUF6597"/>
    <property type="match status" value="1"/>
</dbReference>
<accession>A0A1G7E3M0</accession>
<keyword evidence="3" id="KW-0804">Transcription</keyword>
<proteinExistence type="predicted"/>
<evidence type="ECO:0000259" key="4">
    <source>
        <dbReference type="PROSITE" id="PS01124"/>
    </source>
</evidence>
<dbReference type="InterPro" id="IPR046532">
    <property type="entry name" value="DUF6597"/>
</dbReference>
<dbReference type="OrthoDB" id="323290at2"/>
<evidence type="ECO:0000256" key="3">
    <source>
        <dbReference type="ARBA" id="ARBA00023163"/>
    </source>
</evidence>
<dbReference type="Proteomes" id="UP000199072">
    <property type="component" value="Unassembled WGS sequence"/>
</dbReference>
<evidence type="ECO:0000256" key="2">
    <source>
        <dbReference type="ARBA" id="ARBA00023125"/>
    </source>
</evidence>
<organism evidence="5 6">
    <name type="scientific">Mucilaginibacter pineti</name>
    <dbReference type="NCBI Taxonomy" id="1391627"/>
    <lineage>
        <taxon>Bacteria</taxon>
        <taxon>Pseudomonadati</taxon>
        <taxon>Bacteroidota</taxon>
        <taxon>Sphingobacteriia</taxon>
        <taxon>Sphingobacteriales</taxon>
        <taxon>Sphingobacteriaceae</taxon>
        <taxon>Mucilaginibacter</taxon>
    </lineage>
</organism>
<dbReference type="PROSITE" id="PS01124">
    <property type="entry name" value="HTH_ARAC_FAMILY_2"/>
    <property type="match status" value="1"/>
</dbReference>
<dbReference type="STRING" id="1391627.SAMN05216464_107254"/>
<reference evidence="5 6" key="1">
    <citation type="submission" date="2016-10" db="EMBL/GenBank/DDBJ databases">
        <authorList>
            <person name="de Groot N.N."/>
        </authorList>
    </citation>
    <scope>NUCLEOTIDE SEQUENCE [LARGE SCALE GENOMIC DNA]</scope>
    <source>
        <strain evidence="5 6">47C3B</strain>
    </source>
</reference>
<evidence type="ECO:0000256" key="1">
    <source>
        <dbReference type="ARBA" id="ARBA00023015"/>
    </source>
</evidence>
<name>A0A1G7E3M0_9SPHI</name>
<keyword evidence="6" id="KW-1185">Reference proteome</keyword>
<dbReference type="SUPFAM" id="SSF46689">
    <property type="entry name" value="Homeodomain-like"/>
    <property type="match status" value="1"/>
</dbReference>
<keyword evidence="1" id="KW-0805">Transcription regulation</keyword>
<feature type="domain" description="HTH araC/xylS-type" evidence="4">
    <location>
        <begin position="171"/>
        <end position="254"/>
    </location>
</feature>
<dbReference type="PANTHER" id="PTHR46796">
    <property type="entry name" value="HTH-TYPE TRANSCRIPTIONAL ACTIVATOR RHAS-RELATED"/>
    <property type="match status" value="1"/>
</dbReference>
<dbReference type="SMART" id="SM00342">
    <property type="entry name" value="HTH_ARAC"/>
    <property type="match status" value="1"/>
</dbReference>
<dbReference type="GO" id="GO:0043565">
    <property type="term" value="F:sequence-specific DNA binding"/>
    <property type="evidence" value="ECO:0007669"/>
    <property type="project" value="InterPro"/>
</dbReference>
<dbReference type="EMBL" id="FNAI01000007">
    <property type="protein sequence ID" value="SDE58262.1"/>
    <property type="molecule type" value="Genomic_DNA"/>
</dbReference>
<dbReference type="PANTHER" id="PTHR46796:SF13">
    <property type="entry name" value="HTH-TYPE TRANSCRIPTIONAL ACTIVATOR RHAS"/>
    <property type="match status" value="1"/>
</dbReference>
<sequence>MHHQEFESPEELRDTIKCFWYNRREYGELQSGFEVQPDGYAEIIFHFGSGCSIASNGELQPLPSPFMMGLLNQPVVFYSKNCLEIIGIRCFPWTVFDLLGLPSGKEGVRIFEHPIARLQSILNNYMEAGKIEEALAEIKQYLLNARSGIATSSMLFKAGVAMRQANGTMPVSQVAAAAHATVRTLERNFKQSSGYSVKDVSGLIRFEQVRNRLWLYPDTNLAGLAHELGYTDQSHLSREFKRYSGTTPAAFARKAKKRKQAVGNDFVAFIQA</sequence>
<keyword evidence="2" id="KW-0238">DNA-binding</keyword>
<dbReference type="GO" id="GO:0003700">
    <property type="term" value="F:DNA-binding transcription factor activity"/>
    <property type="evidence" value="ECO:0007669"/>
    <property type="project" value="InterPro"/>
</dbReference>
<dbReference type="RefSeq" id="WP_091150686.1">
    <property type="nucleotide sequence ID" value="NZ_FNAI01000007.1"/>
</dbReference>
<protein>
    <submittedName>
        <fullName evidence="5">Transcriptional regulator, AraC family</fullName>
    </submittedName>
</protein>
<dbReference type="InterPro" id="IPR050204">
    <property type="entry name" value="AraC_XylS_family_regulators"/>
</dbReference>
<dbReference type="AlphaFoldDB" id="A0A1G7E3M0"/>
<gene>
    <name evidence="5" type="ORF">SAMN05216464_107254</name>
</gene>